<proteinExistence type="predicted"/>
<dbReference type="Proteomes" id="UP000646548">
    <property type="component" value="Unassembled WGS sequence"/>
</dbReference>
<organism evidence="2 3">
    <name type="scientific">Oryzias melastigma</name>
    <name type="common">Marine medaka</name>
    <dbReference type="NCBI Taxonomy" id="30732"/>
    <lineage>
        <taxon>Eukaryota</taxon>
        <taxon>Metazoa</taxon>
        <taxon>Chordata</taxon>
        <taxon>Craniata</taxon>
        <taxon>Vertebrata</taxon>
        <taxon>Euteleostomi</taxon>
        <taxon>Actinopterygii</taxon>
        <taxon>Neopterygii</taxon>
        <taxon>Teleostei</taxon>
        <taxon>Neoteleostei</taxon>
        <taxon>Acanthomorphata</taxon>
        <taxon>Ovalentaria</taxon>
        <taxon>Atherinomorphae</taxon>
        <taxon>Beloniformes</taxon>
        <taxon>Adrianichthyidae</taxon>
        <taxon>Oryziinae</taxon>
        <taxon>Oryzias</taxon>
    </lineage>
</organism>
<evidence type="ECO:0000313" key="3">
    <source>
        <dbReference type="Proteomes" id="UP000646548"/>
    </source>
</evidence>
<sequence length="181" mass="19489">MASLSMDGSMHSPHLDSPHSAHHLQGFPLVSNSPHPDLQLPCPSPHLDKQLASCHNLQRQTSCLSVQDSVASCHSHAHNMHDNASSSLLIPSQGVHSCQWHLYSSADPSPNPSCCDKADPFNAQFSADEDTACGNTLPRQHATVSRRGTIGRNRSLQEDGLFGADATGNIRTGPWKNETTV</sequence>
<accession>A0A834BMR7</accession>
<feature type="region of interest" description="Disordered" evidence="1">
    <location>
        <begin position="1"/>
        <end position="30"/>
    </location>
</feature>
<dbReference type="AlphaFoldDB" id="A0A834BMR7"/>
<feature type="region of interest" description="Disordered" evidence="1">
    <location>
        <begin position="134"/>
        <end position="181"/>
    </location>
</feature>
<name>A0A834BMR7_ORYME</name>
<keyword evidence="2" id="KW-0675">Receptor</keyword>
<reference evidence="2" key="1">
    <citation type="journal article" name="BMC Genomics">
        <title>Long-read sequencing and de novo genome assembly of marine medaka (Oryzias melastigma).</title>
        <authorList>
            <person name="Liang P."/>
            <person name="Saqib H.S.A."/>
            <person name="Ni X."/>
            <person name="Shen Y."/>
        </authorList>
    </citation>
    <scope>NUCLEOTIDE SEQUENCE</scope>
    <source>
        <strain evidence="2">Bigg-433</strain>
    </source>
</reference>
<dbReference type="EMBL" id="WKFB01000988">
    <property type="protein sequence ID" value="KAF6716233.1"/>
    <property type="molecule type" value="Genomic_DNA"/>
</dbReference>
<protein>
    <submittedName>
        <fullName evidence="2">Adhesion G protein-coupled receptor A1</fullName>
    </submittedName>
</protein>
<evidence type="ECO:0000313" key="2">
    <source>
        <dbReference type="EMBL" id="KAF6716233.1"/>
    </source>
</evidence>
<gene>
    <name evidence="2" type="ORF">FQA47_019059</name>
</gene>
<comment type="caution">
    <text evidence="2">The sequence shown here is derived from an EMBL/GenBank/DDBJ whole genome shotgun (WGS) entry which is preliminary data.</text>
</comment>
<evidence type="ECO:0000256" key="1">
    <source>
        <dbReference type="SAM" id="MobiDB-lite"/>
    </source>
</evidence>